<protein>
    <submittedName>
        <fullName evidence="2">Uncharacterized protein</fullName>
    </submittedName>
</protein>
<evidence type="ECO:0000313" key="3">
    <source>
        <dbReference type="Proteomes" id="UP000243629"/>
    </source>
</evidence>
<dbReference type="AlphaFoldDB" id="A0A1I4ULF2"/>
<dbReference type="STRING" id="1720063.SAMN05216217_1264"/>
<reference evidence="3" key="1">
    <citation type="submission" date="2016-10" db="EMBL/GenBank/DDBJ databases">
        <authorList>
            <person name="Varghese N."/>
            <person name="Submissions S."/>
        </authorList>
    </citation>
    <scope>NUCLEOTIDE SEQUENCE [LARGE SCALE GENOMIC DNA]</scope>
    <source>
        <strain evidence="3">DSM 24213</strain>
    </source>
</reference>
<feature type="signal peptide" evidence="1">
    <location>
        <begin position="1"/>
        <end position="27"/>
    </location>
</feature>
<gene>
    <name evidence="2" type="ORF">SAMN05216217_1264</name>
</gene>
<keyword evidence="3" id="KW-1185">Reference proteome</keyword>
<dbReference type="EMBL" id="FOUI01000026">
    <property type="protein sequence ID" value="SFM89741.1"/>
    <property type="molecule type" value="Genomic_DNA"/>
</dbReference>
<dbReference type="RefSeq" id="WP_093478933.1">
    <property type="nucleotide sequence ID" value="NZ_FOUI01000026.1"/>
</dbReference>
<sequence length="155" mass="17527">MMRASFKSRFLCLSFLLALGSSSFVKASDPLDGIALLALTDEELFVLAVEKDDDCYLWFAQARRARTEFFPENDPWPKEFRYKYIRDFLLMIGPDALAETSPGYQMSTMMLEMSSGGVSDAETALAVYNHCIQFDPRHVGLPGAPSHPHPQLRQR</sequence>
<evidence type="ECO:0000256" key="1">
    <source>
        <dbReference type="SAM" id="SignalP"/>
    </source>
</evidence>
<keyword evidence="1" id="KW-0732">Signal</keyword>
<feature type="chain" id="PRO_5017338603" evidence="1">
    <location>
        <begin position="28"/>
        <end position="155"/>
    </location>
</feature>
<proteinExistence type="predicted"/>
<dbReference type="Proteomes" id="UP000243629">
    <property type="component" value="Unassembled WGS sequence"/>
</dbReference>
<name>A0A1I4ULF2_9GAMM</name>
<evidence type="ECO:0000313" key="2">
    <source>
        <dbReference type="EMBL" id="SFM89741.1"/>
    </source>
</evidence>
<accession>A0A1I4ULF2</accession>
<organism evidence="2 3">
    <name type="scientific">Halopseudomonas yangmingensis</name>
    <dbReference type="NCBI Taxonomy" id="1720063"/>
    <lineage>
        <taxon>Bacteria</taxon>
        <taxon>Pseudomonadati</taxon>
        <taxon>Pseudomonadota</taxon>
        <taxon>Gammaproteobacteria</taxon>
        <taxon>Pseudomonadales</taxon>
        <taxon>Pseudomonadaceae</taxon>
        <taxon>Halopseudomonas</taxon>
    </lineage>
</organism>